<dbReference type="InterPro" id="IPR013324">
    <property type="entry name" value="RNA_pol_sigma_r3/r4-like"/>
</dbReference>
<evidence type="ECO:0000256" key="1">
    <source>
        <dbReference type="ARBA" id="ARBA00010641"/>
    </source>
</evidence>
<proteinExistence type="inferred from homology"/>
<dbReference type="GO" id="GO:0016987">
    <property type="term" value="F:sigma factor activity"/>
    <property type="evidence" value="ECO:0007669"/>
    <property type="project" value="UniProtKB-KW"/>
</dbReference>
<comment type="caution">
    <text evidence="6">The sequence shown here is derived from an EMBL/GenBank/DDBJ whole genome shotgun (WGS) entry which is preliminary data.</text>
</comment>
<dbReference type="EMBL" id="NFII01000022">
    <property type="protein sequence ID" value="OUN98922.1"/>
    <property type="molecule type" value="Genomic_DNA"/>
</dbReference>
<name>A0A1Y3YM17_9BACE</name>
<organism evidence="6 7">
    <name type="scientific">Bacteroides clarus</name>
    <dbReference type="NCBI Taxonomy" id="626929"/>
    <lineage>
        <taxon>Bacteria</taxon>
        <taxon>Pseudomonadati</taxon>
        <taxon>Bacteroidota</taxon>
        <taxon>Bacteroidia</taxon>
        <taxon>Bacteroidales</taxon>
        <taxon>Bacteroidaceae</taxon>
        <taxon>Bacteroides</taxon>
    </lineage>
</organism>
<feature type="compositionally biased region" description="Polar residues" evidence="5">
    <location>
        <begin position="115"/>
        <end position="126"/>
    </location>
</feature>
<dbReference type="InterPro" id="IPR014284">
    <property type="entry name" value="RNA_pol_sigma-70_dom"/>
</dbReference>
<keyword evidence="4" id="KW-0804">Transcription</keyword>
<dbReference type="InterPro" id="IPR039425">
    <property type="entry name" value="RNA_pol_sigma-70-like"/>
</dbReference>
<feature type="region of interest" description="Disordered" evidence="5">
    <location>
        <begin position="108"/>
        <end position="127"/>
    </location>
</feature>
<dbReference type="NCBIfam" id="TIGR02937">
    <property type="entry name" value="sigma70-ECF"/>
    <property type="match status" value="1"/>
</dbReference>
<evidence type="ECO:0000256" key="2">
    <source>
        <dbReference type="ARBA" id="ARBA00023015"/>
    </source>
</evidence>
<evidence type="ECO:0000313" key="7">
    <source>
        <dbReference type="Proteomes" id="UP000195386"/>
    </source>
</evidence>
<evidence type="ECO:0000313" key="6">
    <source>
        <dbReference type="EMBL" id="OUN98922.1"/>
    </source>
</evidence>
<dbReference type="PANTHER" id="PTHR43133">
    <property type="entry name" value="RNA POLYMERASE ECF-TYPE SIGMA FACTO"/>
    <property type="match status" value="1"/>
</dbReference>
<evidence type="ECO:0000256" key="5">
    <source>
        <dbReference type="SAM" id="MobiDB-lite"/>
    </source>
</evidence>
<dbReference type="SUPFAM" id="SSF88946">
    <property type="entry name" value="Sigma2 domain of RNA polymerase sigma factors"/>
    <property type="match status" value="1"/>
</dbReference>
<gene>
    <name evidence="6" type="ORF">B5F97_16400</name>
</gene>
<dbReference type="RefSeq" id="WP_087426917.1">
    <property type="nucleotide sequence ID" value="NZ_NFII01000022.1"/>
</dbReference>
<dbReference type="PANTHER" id="PTHR43133:SF46">
    <property type="entry name" value="RNA POLYMERASE SIGMA-70 FACTOR ECF SUBFAMILY"/>
    <property type="match status" value="1"/>
</dbReference>
<evidence type="ECO:0000256" key="3">
    <source>
        <dbReference type="ARBA" id="ARBA00023082"/>
    </source>
</evidence>
<dbReference type="SUPFAM" id="SSF88659">
    <property type="entry name" value="Sigma3 and sigma4 domains of RNA polymerase sigma factors"/>
    <property type="match status" value="1"/>
</dbReference>
<dbReference type="AlphaFoldDB" id="A0A1Y3YM17"/>
<sequence>MNKNLSKQLKEQQADKILLQAIAASADADAFLILYNRYGQRLLQYFYNVTDNADTAFDLSQNFWLNIWQNASQLIYENMDSAESLFFNMATKRIADYYRSPQCSKEIPLDDFPNLSDNDASPSSPESDYYAEEIHKITEKVLSKYPELDKQVFICQKELDYPAQRTASQLNISIESIYKKVSIIMKDLRFQLKLAGYYYSLLTCICFCNLS</sequence>
<keyword evidence="3" id="KW-0731">Sigma factor</keyword>
<reference evidence="7" key="1">
    <citation type="submission" date="2017-04" db="EMBL/GenBank/DDBJ databases">
        <title>Function of individual gut microbiota members based on whole genome sequencing of pure cultures obtained from chicken caecum.</title>
        <authorList>
            <person name="Medvecky M."/>
            <person name="Cejkova D."/>
            <person name="Polansky O."/>
            <person name="Karasova D."/>
            <person name="Kubasova T."/>
            <person name="Cizek A."/>
            <person name="Rychlik I."/>
        </authorList>
    </citation>
    <scope>NUCLEOTIDE SEQUENCE [LARGE SCALE GENOMIC DNA]</scope>
    <source>
        <strain evidence="7">An43</strain>
    </source>
</reference>
<keyword evidence="2" id="KW-0805">Transcription regulation</keyword>
<dbReference type="InterPro" id="IPR013325">
    <property type="entry name" value="RNA_pol_sigma_r2"/>
</dbReference>
<accession>A0A1Y3YM17</accession>
<dbReference type="GO" id="GO:0006352">
    <property type="term" value="P:DNA-templated transcription initiation"/>
    <property type="evidence" value="ECO:0007669"/>
    <property type="project" value="InterPro"/>
</dbReference>
<evidence type="ECO:0000256" key="4">
    <source>
        <dbReference type="ARBA" id="ARBA00023163"/>
    </source>
</evidence>
<dbReference type="Gene3D" id="1.10.1740.10">
    <property type="match status" value="1"/>
</dbReference>
<comment type="similarity">
    <text evidence="1">Belongs to the sigma-70 factor family. ECF subfamily.</text>
</comment>
<dbReference type="Proteomes" id="UP000195386">
    <property type="component" value="Unassembled WGS sequence"/>
</dbReference>
<protein>
    <submittedName>
        <fullName evidence="6">RNA polymerase subunit sigma-70</fullName>
    </submittedName>
</protein>